<name>A0A3A8JCY7_9BACT</name>
<evidence type="ECO:0000313" key="4">
    <source>
        <dbReference type="Proteomes" id="UP000268094"/>
    </source>
</evidence>
<dbReference type="GO" id="GO:0003677">
    <property type="term" value="F:DNA binding"/>
    <property type="evidence" value="ECO:0007669"/>
    <property type="project" value="InterPro"/>
</dbReference>
<proteinExistence type="predicted"/>
<feature type="compositionally biased region" description="Low complexity" evidence="1">
    <location>
        <begin position="77"/>
        <end position="88"/>
    </location>
</feature>
<dbReference type="Pfam" id="PF17765">
    <property type="entry name" value="MLTR_LBD"/>
    <property type="match status" value="1"/>
</dbReference>
<sequence length="398" mass="44225">MGTMPDSREMTPSCHATISMGNRPTCTRPLPTSSARIVGESGWFRTRKAITARHSNSTPTSRTQMRVAGPAATPFASSSRSGSSVAKSPTPRAMHPVTVNHVVRVMTPRCLRHGGRSMTSPGHRARGAVRYARAMTGQLFPALLRYWRQRRGLSQLELSLETDVSARHISYLESNRARPGEEMVLRLLSVLGAPLRAQNQALVAAGYEPRFAEPALEALAPEIDAAIAQMMRQHEPFPLVALSLDGTLVRSNEAATRVFSAFLAEPQAMPATPDMFSLLFDPRLLRPFVVDWETLARGMTFRLHRERLLTGDARLNDTLERVLAYPGVPKAWRQPDFSQDPQPLVRVELAREGLRVAFLVTVTVFSAPQQVTLDELRIESCFPLDDQTREVCLQLARR</sequence>
<dbReference type="PROSITE" id="PS50943">
    <property type="entry name" value="HTH_CROC1"/>
    <property type="match status" value="1"/>
</dbReference>
<dbReference type="InterPro" id="IPR010982">
    <property type="entry name" value="Lambda_DNA-bd_dom_sf"/>
</dbReference>
<feature type="region of interest" description="Disordered" evidence="1">
    <location>
        <begin position="1"/>
        <end position="31"/>
    </location>
</feature>
<comment type="caution">
    <text evidence="3">The sequence shown here is derived from an EMBL/GenBank/DDBJ whole genome shotgun (WGS) entry which is preliminary data.</text>
</comment>
<feature type="region of interest" description="Disordered" evidence="1">
    <location>
        <begin position="72"/>
        <end position="92"/>
    </location>
</feature>
<accession>A0A3A8JCY7</accession>
<dbReference type="AlphaFoldDB" id="A0A3A8JCY7"/>
<dbReference type="SMART" id="SM00530">
    <property type="entry name" value="HTH_XRE"/>
    <property type="match status" value="1"/>
</dbReference>
<evidence type="ECO:0000313" key="3">
    <source>
        <dbReference type="EMBL" id="RKG92776.1"/>
    </source>
</evidence>
<dbReference type="InterPro" id="IPR001387">
    <property type="entry name" value="Cro/C1-type_HTH"/>
</dbReference>
<keyword evidence="4" id="KW-1185">Reference proteome</keyword>
<dbReference type="PANTHER" id="PTHR35010">
    <property type="entry name" value="BLL4672 PROTEIN-RELATED"/>
    <property type="match status" value="1"/>
</dbReference>
<feature type="domain" description="HTH cro/C1-type" evidence="2">
    <location>
        <begin position="144"/>
        <end position="198"/>
    </location>
</feature>
<dbReference type="InterPro" id="IPR041413">
    <property type="entry name" value="MLTR_LBD"/>
</dbReference>
<feature type="compositionally biased region" description="Polar residues" evidence="1">
    <location>
        <begin position="14"/>
        <end position="31"/>
    </location>
</feature>
<dbReference type="Gene3D" id="1.10.260.40">
    <property type="entry name" value="lambda repressor-like DNA-binding domains"/>
    <property type="match status" value="1"/>
</dbReference>
<dbReference type="SUPFAM" id="SSF47413">
    <property type="entry name" value="lambda repressor-like DNA-binding domains"/>
    <property type="match status" value="1"/>
</dbReference>
<dbReference type="CDD" id="cd00093">
    <property type="entry name" value="HTH_XRE"/>
    <property type="match status" value="1"/>
</dbReference>
<dbReference type="EMBL" id="RAVZ01000019">
    <property type="protein sequence ID" value="RKG92776.1"/>
    <property type="molecule type" value="Genomic_DNA"/>
</dbReference>
<organism evidence="3 4">
    <name type="scientific">Corallococcus terminator</name>
    <dbReference type="NCBI Taxonomy" id="2316733"/>
    <lineage>
        <taxon>Bacteria</taxon>
        <taxon>Pseudomonadati</taxon>
        <taxon>Myxococcota</taxon>
        <taxon>Myxococcia</taxon>
        <taxon>Myxococcales</taxon>
        <taxon>Cystobacterineae</taxon>
        <taxon>Myxococcaceae</taxon>
        <taxon>Corallococcus</taxon>
    </lineage>
</organism>
<dbReference type="Gene3D" id="3.30.450.180">
    <property type="match status" value="1"/>
</dbReference>
<reference evidence="4" key="1">
    <citation type="submission" date="2018-09" db="EMBL/GenBank/DDBJ databases">
        <authorList>
            <person name="Livingstone P.G."/>
            <person name="Whitworth D.E."/>
        </authorList>
    </citation>
    <scope>NUCLEOTIDE SEQUENCE [LARGE SCALE GENOMIC DNA]</scope>
    <source>
        <strain evidence="4">CA054A</strain>
    </source>
</reference>
<evidence type="ECO:0000256" key="1">
    <source>
        <dbReference type="SAM" id="MobiDB-lite"/>
    </source>
</evidence>
<protein>
    <submittedName>
        <fullName evidence="3">XRE family transcriptional regulator</fullName>
    </submittedName>
</protein>
<evidence type="ECO:0000259" key="2">
    <source>
        <dbReference type="PROSITE" id="PS50943"/>
    </source>
</evidence>
<gene>
    <name evidence="3" type="ORF">D7V88_04770</name>
</gene>
<dbReference type="PANTHER" id="PTHR35010:SF4">
    <property type="entry name" value="BLL5781 PROTEIN"/>
    <property type="match status" value="1"/>
</dbReference>
<dbReference type="Proteomes" id="UP000268094">
    <property type="component" value="Unassembled WGS sequence"/>
</dbReference>
<dbReference type="Pfam" id="PF01381">
    <property type="entry name" value="HTH_3"/>
    <property type="match status" value="1"/>
</dbReference>